<reference evidence="2 3" key="1">
    <citation type="submission" date="2019-10" db="EMBL/GenBank/DDBJ databases">
        <title>Draft Genome Sequence of Cytophagaceae sp. SJW1-29.</title>
        <authorList>
            <person name="Choi A."/>
        </authorList>
    </citation>
    <scope>NUCLEOTIDE SEQUENCE [LARGE SCALE GENOMIC DNA]</scope>
    <source>
        <strain evidence="2 3">SJW1-29</strain>
    </source>
</reference>
<organism evidence="2 3">
    <name type="scientific">Salmonirosea aquatica</name>
    <dbReference type="NCBI Taxonomy" id="2654236"/>
    <lineage>
        <taxon>Bacteria</taxon>
        <taxon>Pseudomonadati</taxon>
        <taxon>Bacteroidota</taxon>
        <taxon>Cytophagia</taxon>
        <taxon>Cytophagales</taxon>
        <taxon>Spirosomataceae</taxon>
        <taxon>Salmonirosea</taxon>
    </lineage>
</organism>
<keyword evidence="1" id="KW-0472">Membrane</keyword>
<sequence length="244" mass="27375">MDFYKIILLIHVAFGFSALATGVVPMLAKKGGKVHKFWGNVYYWSMFGVFITTLMLFALRPGQLKLQFFLCIAILSFYFTFSGERVLAMKKSATQATVLDRVAAGLALACGLAMLGYAGYGIIGLQNYFIAILFAVFGTLISVNARKDLQLFSGKIESEKMHWYFGHISKIMGAYIATITAFCVNMTRYLPEDASVYLQLIPWLTPGVLLGVGTAYYSKRQREKRRMPVKYGFITSGLRRVLVR</sequence>
<keyword evidence="1" id="KW-0812">Transmembrane</keyword>
<proteinExistence type="predicted"/>
<protein>
    <recommendedName>
        <fullName evidence="4">DUF2306 domain-containing protein</fullName>
    </recommendedName>
</protein>
<evidence type="ECO:0000313" key="2">
    <source>
        <dbReference type="EMBL" id="MPR33693.1"/>
    </source>
</evidence>
<name>A0A7C9FY10_9BACT</name>
<evidence type="ECO:0000256" key="1">
    <source>
        <dbReference type="SAM" id="Phobius"/>
    </source>
</evidence>
<feature type="transmembrane region" description="Helical" evidence="1">
    <location>
        <begin position="196"/>
        <end position="217"/>
    </location>
</feature>
<feature type="transmembrane region" description="Helical" evidence="1">
    <location>
        <begin position="6"/>
        <end position="28"/>
    </location>
</feature>
<feature type="transmembrane region" description="Helical" evidence="1">
    <location>
        <begin position="128"/>
        <end position="146"/>
    </location>
</feature>
<feature type="transmembrane region" description="Helical" evidence="1">
    <location>
        <begin position="102"/>
        <end position="122"/>
    </location>
</feature>
<feature type="transmembrane region" description="Helical" evidence="1">
    <location>
        <begin position="40"/>
        <end position="58"/>
    </location>
</feature>
<keyword evidence="3" id="KW-1185">Reference proteome</keyword>
<dbReference type="Proteomes" id="UP000479293">
    <property type="component" value="Unassembled WGS sequence"/>
</dbReference>
<evidence type="ECO:0008006" key="4">
    <source>
        <dbReference type="Google" id="ProtNLM"/>
    </source>
</evidence>
<dbReference type="EMBL" id="WHLY01000002">
    <property type="protein sequence ID" value="MPR33693.1"/>
    <property type="molecule type" value="Genomic_DNA"/>
</dbReference>
<keyword evidence="1" id="KW-1133">Transmembrane helix</keyword>
<dbReference type="AlphaFoldDB" id="A0A7C9FY10"/>
<comment type="caution">
    <text evidence="2">The sequence shown here is derived from an EMBL/GenBank/DDBJ whole genome shotgun (WGS) entry which is preliminary data.</text>
</comment>
<evidence type="ECO:0000313" key="3">
    <source>
        <dbReference type="Proteomes" id="UP000479293"/>
    </source>
</evidence>
<feature type="transmembrane region" description="Helical" evidence="1">
    <location>
        <begin position="167"/>
        <end position="190"/>
    </location>
</feature>
<gene>
    <name evidence="2" type="ORF">GBK04_10005</name>
</gene>
<accession>A0A7C9FY10</accession>
<feature type="transmembrane region" description="Helical" evidence="1">
    <location>
        <begin position="64"/>
        <end position="81"/>
    </location>
</feature>
<dbReference type="RefSeq" id="WP_152759208.1">
    <property type="nucleotide sequence ID" value="NZ_WHLY01000002.1"/>
</dbReference>